<proteinExistence type="predicted"/>
<evidence type="ECO:0000313" key="2">
    <source>
        <dbReference type="EMBL" id="KAK7042304.1"/>
    </source>
</evidence>
<feature type="compositionally biased region" description="Low complexity" evidence="1">
    <location>
        <begin position="165"/>
        <end position="178"/>
    </location>
</feature>
<keyword evidence="3" id="KW-1185">Reference proteome</keyword>
<reference evidence="2 3" key="1">
    <citation type="journal article" date="2024" name="J Genomics">
        <title>Draft genome sequencing and assembly of Favolaschia claudopus CIRM-BRFM 2984 isolated from oak limbs.</title>
        <authorList>
            <person name="Navarro D."/>
            <person name="Drula E."/>
            <person name="Chaduli D."/>
            <person name="Cazenave R."/>
            <person name="Ahrendt S."/>
            <person name="Wang J."/>
            <person name="Lipzen A."/>
            <person name="Daum C."/>
            <person name="Barry K."/>
            <person name="Grigoriev I.V."/>
            <person name="Favel A."/>
            <person name="Rosso M.N."/>
            <person name="Martin F."/>
        </authorList>
    </citation>
    <scope>NUCLEOTIDE SEQUENCE [LARGE SCALE GENOMIC DNA]</scope>
    <source>
        <strain evidence="2 3">CIRM-BRFM 2984</strain>
    </source>
</reference>
<protein>
    <submittedName>
        <fullName evidence="2">Uncharacterized protein</fullName>
    </submittedName>
</protein>
<sequence length="206" mass="22099">MGYYPQSQAQAQVQQMEAYRSRSSSISVDPRMQPPQAQVKEQQVVAMEFAMPFAGNGVSQAAVDGGQQQHGVPAHHGEYRRTFAEVQQQQQGYATEQPMYDMPPPPRAYEDAYGSAQSPFGTAGSSGSGSGGSPYATTGPGPGPPPFGQQQQIPSPPGYAGTPVQQQQQQQAQQHQQQYYAGVYDAPQGQFEMVGVGSANSYHVIL</sequence>
<dbReference type="AlphaFoldDB" id="A0AAW0CQJ9"/>
<feature type="region of interest" description="Disordered" evidence="1">
    <location>
        <begin position="14"/>
        <end position="40"/>
    </location>
</feature>
<evidence type="ECO:0000256" key="1">
    <source>
        <dbReference type="SAM" id="MobiDB-lite"/>
    </source>
</evidence>
<organism evidence="2 3">
    <name type="scientific">Favolaschia claudopus</name>
    <dbReference type="NCBI Taxonomy" id="2862362"/>
    <lineage>
        <taxon>Eukaryota</taxon>
        <taxon>Fungi</taxon>
        <taxon>Dikarya</taxon>
        <taxon>Basidiomycota</taxon>
        <taxon>Agaricomycotina</taxon>
        <taxon>Agaricomycetes</taxon>
        <taxon>Agaricomycetidae</taxon>
        <taxon>Agaricales</taxon>
        <taxon>Marasmiineae</taxon>
        <taxon>Mycenaceae</taxon>
        <taxon>Favolaschia</taxon>
    </lineage>
</organism>
<dbReference type="Proteomes" id="UP001362999">
    <property type="component" value="Unassembled WGS sequence"/>
</dbReference>
<feature type="compositionally biased region" description="Polar residues" evidence="1">
    <location>
        <begin position="85"/>
        <end position="94"/>
    </location>
</feature>
<gene>
    <name evidence="2" type="ORF">R3P38DRAFT_312561</name>
</gene>
<name>A0AAW0CQJ9_9AGAR</name>
<accession>A0AAW0CQJ9</accession>
<comment type="caution">
    <text evidence="2">The sequence shown here is derived from an EMBL/GenBank/DDBJ whole genome shotgun (WGS) entry which is preliminary data.</text>
</comment>
<dbReference type="EMBL" id="JAWWNJ010000013">
    <property type="protein sequence ID" value="KAK7042304.1"/>
    <property type="molecule type" value="Genomic_DNA"/>
</dbReference>
<evidence type="ECO:0000313" key="3">
    <source>
        <dbReference type="Proteomes" id="UP001362999"/>
    </source>
</evidence>
<feature type="region of interest" description="Disordered" evidence="1">
    <location>
        <begin position="85"/>
        <end position="178"/>
    </location>
</feature>